<dbReference type="Pfam" id="PF00588">
    <property type="entry name" value="SpoU_methylase"/>
    <property type="match status" value="1"/>
</dbReference>
<keyword evidence="2 5" id="KW-0489">Methyltransferase</keyword>
<feature type="domain" description="RNA 2-O ribose methyltransferase substrate binding" evidence="4">
    <location>
        <begin position="32"/>
        <end position="94"/>
    </location>
</feature>
<evidence type="ECO:0000256" key="1">
    <source>
        <dbReference type="ARBA" id="ARBA00007228"/>
    </source>
</evidence>
<protein>
    <submittedName>
        <fullName evidence="5">RNA methyltransferase</fullName>
    </submittedName>
</protein>
<dbReference type="SUPFAM" id="SSF55315">
    <property type="entry name" value="L30e-like"/>
    <property type="match status" value="1"/>
</dbReference>
<dbReference type="InterPro" id="IPR029026">
    <property type="entry name" value="tRNA_m1G_MTases_N"/>
</dbReference>
<keyword evidence="6" id="KW-1185">Reference proteome</keyword>
<keyword evidence="3" id="KW-0808">Transferase</keyword>
<dbReference type="Gene3D" id="3.30.1330.30">
    <property type="match status" value="1"/>
</dbReference>
<dbReference type="RefSeq" id="WP_305938272.1">
    <property type="nucleotide sequence ID" value="NZ_CP132191.1"/>
</dbReference>
<name>A0ABY9HBA4_9MOLU</name>
<dbReference type="InterPro" id="IPR051259">
    <property type="entry name" value="rRNA_Methyltransferase"/>
</dbReference>
<proteinExistence type="inferred from homology"/>
<gene>
    <name evidence="5" type="ORF">Q8852_01735</name>
</gene>
<evidence type="ECO:0000259" key="4">
    <source>
        <dbReference type="SMART" id="SM00967"/>
    </source>
</evidence>
<dbReference type="Proteomes" id="UP001237011">
    <property type="component" value="Chromosome"/>
</dbReference>
<dbReference type="GO" id="GO:0008168">
    <property type="term" value="F:methyltransferase activity"/>
    <property type="evidence" value="ECO:0007669"/>
    <property type="project" value="UniProtKB-KW"/>
</dbReference>
<dbReference type="InterPro" id="IPR029064">
    <property type="entry name" value="Ribosomal_eL30-like_sf"/>
</dbReference>
<dbReference type="CDD" id="cd18095">
    <property type="entry name" value="SpoU-like_rRNA-MTase"/>
    <property type="match status" value="1"/>
</dbReference>
<dbReference type="PANTHER" id="PTHR43191">
    <property type="entry name" value="RRNA METHYLTRANSFERASE 3"/>
    <property type="match status" value="1"/>
</dbReference>
<dbReference type="EMBL" id="CP132191">
    <property type="protein sequence ID" value="WLP85849.1"/>
    <property type="molecule type" value="Genomic_DNA"/>
</dbReference>
<dbReference type="SMART" id="SM00967">
    <property type="entry name" value="SpoU_sub_bind"/>
    <property type="match status" value="1"/>
</dbReference>
<accession>A0ABY9HBA4</accession>
<dbReference type="InterPro" id="IPR001537">
    <property type="entry name" value="SpoU_MeTrfase"/>
</dbReference>
<evidence type="ECO:0000256" key="3">
    <source>
        <dbReference type="ARBA" id="ARBA00022679"/>
    </source>
</evidence>
<sequence length="243" mass="27346">MLKITSKSNPKIKELKKLLTNKKYRLQEQKFIVEGYHLVQEAYDAGLLLETFEYSAAQPKYSNSILVTQEILKDLSDTVTPQNIIGVCKFPEVKKHGSKILYLDNLQDPGNVGTIIRLAKAFDIDTIYINQFDYFNPKTIRSSQGAFFSSNIISGKNGVEFLSKLKEEDFHIYATVLNEKALALNEVKFPDDKFVIIVGNEGNGVSLQVQELSDTLIYIPISFESLNVACATAIVLDKIRNRG</sequence>
<dbReference type="PANTHER" id="PTHR43191:SF2">
    <property type="entry name" value="RRNA METHYLTRANSFERASE 3, MITOCHONDRIAL"/>
    <property type="match status" value="1"/>
</dbReference>
<reference evidence="5" key="1">
    <citation type="submission" date="2023-08" db="EMBL/GenBank/DDBJ databases">
        <title>Complete genome sequence of Mycoplasma seminis 2200.</title>
        <authorList>
            <person name="Spergser J."/>
        </authorList>
    </citation>
    <scope>NUCLEOTIDE SEQUENCE [LARGE SCALE GENOMIC DNA]</scope>
    <source>
        <strain evidence="5">2200</strain>
    </source>
</reference>
<dbReference type="InterPro" id="IPR029028">
    <property type="entry name" value="Alpha/beta_knot_MTases"/>
</dbReference>
<dbReference type="SUPFAM" id="SSF75217">
    <property type="entry name" value="alpha/beta knot"/>
    <property type="match status" value="1"/>
</dbReference>
<dbReference type="GO" id="GO:0032259">
    <property type="term" value="P:methylation"/>
    <property type="evidence" value="ECO:0007669"/>
    <property type="project" value="UniProtKB-KW"/>
</dbReference>
<comment type="similarity">
    <text evidence="1">Belongs to the class IV-like SAM-binding methyltransferase superfamily. RNA methyltransferase TrmH family.</text>
</comment>
<dbReference type="Pfam" id="PF22435">
    <property type="entry name" value="MRM3-like_sub_bind"/>
    <property type="match status" value="1"/>
</dbReference>
<dbReference type="InterPro" id="IPR053888">
    <property type="entry name" value="MRM3-like_sub_bind"/>
</dbReference>
<evidence type="ECO:0000256" key="2">
    <source>
        <dbReference type="ARBA" id="ARBA00022603"/>
    </source>
</evidence>
<dbReference type="Gene3D" id="3.40.1280.10">
    <property type="match status" value="1"/>
</dbReference>
<organism evidence="5 6">
    <name type="scientific">Mycoplasma seminis</name>
    <dbReference type="NCBI Taxonomy" id="512749"/>
    <lineage>
        <taxon>Bacteria</taxon>
        <taxon>Bacillati</taxon>
        <taxon>Mycoplasmatota</taxon>
        <taxon>Mollicutes</taxon>
        <taxon>Mycoplasmataceae</taxon>
        <taxon>Mycoplasma</taxon>
    </lineage>
</organism>
<evidence type="ECO:0000313" key="6">
    <source>
        <dbReference type="Proteomes" id="UP001237011"/>
    </source>
</evidence>
<evidence type="ECO:0000313" key="5">
    <source>
        <dbReference type="EMBL" id="WLP85849.1"/>
    </source>
</evidence>
<dbReference type="InterPro" id="IPR013123">
    <property type="entry name" value="SpoU_subst-bd"/>
</dbReference>